<evidence type="ECO:0000313" key="2">
    <source>
        <dbReference type="EnsemblMetazoa" id="MDOA007882-PB"/>
    </source>
</evidence>
<accession>A0A1I8MS11</accession>
<dbReference type="VEuPathDB" id="VectorBase:MDOA007882"/>
<name>A0A1I8MS11_MUSDO</name>
<dbReference type="PANTHER" id="PTHR21163">
    <property type="entry name" value="PROTEIN G12"/>
    <property type="match status" value="1"/>
</dbReference>
<dbReference type="VEuPathDB" id="VectorBase:MDOMA2_012945"/>
<gene>
    <name evidence="2" type="primary">101894107</name>
    <name evidence="4" type="synonym">LOC101894107</name>
</gene>
<evidence type="ECO:0000313" key="4">
    <source>
        <dbReference type="RefSeq" id="XP_011293648.1"/>
    </source>
</evidence>
<feature type="chain" id="PRO_5044560760" evidence="1">
    <location>
        <begin position="22"/>
        <end position="362"/>
    </location>
</feature>
<evidence type="ECO:0000256" key="1">
    <source>
        <dbReference type="SAM" id="SignalP"/>
    </source>
</evidence>
<reference evidence="2" key="1">
    <citation type="submission" date="2021-01" db="UniProtKB">
        <authorList>
            <consortium name="EnsemblMetazoa"/>
        </authorList>
    </citation>
    <scope>IDENTIFICATION</scope>
    <source>
        <strain evidence="2">Aabys</strain>
    </source>
</reference>
<dbReference type="GeneID" id="101894107"/>
<evidence type="ECO:0000313" key="3">
    <source>
        <dbReference type="Proteomes" id="UP001652621"/>
    </source>
</evidence>
<dbReference type="Proteomes" id="UP001652621">
    <property type="component" value="Unplaced"/>
</dbReference>
<keyword evidence="1" id="KW-0732">Signal</keyword>
<feature type="signal peptide" evidence="1">
    <location>
        <begin position="1"/>
        <end position="21"/>
    </location>
</feature>
<sequence length="362" mass="39707">MAAHLKILLSSTLLFVALVYSYDPVTVAPPPPTTASDCNLKSATISPEIINELKDFEHLIPPAIVDAIVAKHYVIDGGFRTALKYLRSNDFTRLQKQLLDVPEIISVLDFLHLTINATMIMDCATKEATKQMPETSALQDDEMATAASSSTLNDNGMDRMPTNTVTTTTGTTDNVPATSPKAAMHARIRKVLAYKRPQLDALEYTDDVSSSNGGGNAVLASAEQQPLVDIVLLDSKLNTLRANDDQLNTVDGSAQGTMASGHHQQHRYQQHPLGSFTSFVEEIIRELPRPAYQHMIMDKYMKNANFANFYKALRSAEFKPLVEEALKSANIQQIVKLLSSHSIDVQALKPVAFEVISWGPAV</sequence>
<protein>
    <submittedName>
        <fullName evidence="4">Uncharacterized protein LOC101894107</fullName>
    </submittedName>
</protein>
<dbReference type="InterPro" id="IPR010629">
    <property type="entry name" value="Ins_allergen"/>
</dbReference>
<reference evidence="4" key="2">
    <citation type="submission" date="2025-04" db="UniProtKB">
        <authorList>
            <consortium name="RefSeq"/>
        </authorList>
    </citation>
    <scope>IDENTIFICATION</scope>
    <source>
        <strain evidence="4">Aabys</strain>
    </source>
</reference>
<dbReference type="PANTHER" id="PTHR21163:SF0">
    <property type="entry name" value="GH08205P-RELATED"/>
    <property type="match status" value="1"/>
</dbReference>
<organism evidence="2">
    <name type="scientific">Musca domestica</name>
    <name type="common">House fly</name>
    <dbReference type="NCBI Taxonomy" id="7370"/>
    <lineage>
        <taxon>Eukaryota</taxon>
        <taxon>Metazoa</taxon>
        <taxon>Ecdysozoa</taxon>
        <taxon>Arthropoda</taxon>
        <taxon>Hexapoda</taxon>
        <taxon>Insecta</taxon>
        <taxon>Pterygota</taxon>
        <taxon>Neoptera</taxon>
        <taxon>Endopterygota</taxon>
        <taxon>Diptera</taxon>
        <taxon>Brachycera</taxon>
        <taxon>Muscomorpha</taxon>
        <taxon>Muscoidea</taxon>
        <taxon>Muscidae</taxon>
        <taxon>Musca</taxon>
    </lineage>
</organism>
<dbReference type="RefSeq" id="XP_011293648.1">
    <property type="nucleotide sequence ID" value="XM_011295346.2"/>
</dbReference>
<keyword evidence="3" id="KW-1185">Reference proteome</keyword>
<dbReference type="AlphaFoldDB" id="A0A1I8MS11"/>
<dbReference type="Pfam" id="PF06757">
    <property type="entry name" value="Ins_allergen_rp"/>
    <property type="match status" value="2"/>
</dbReference>
<dbReference type="OrthoDB" id="7882129at2759"/>
<dbReference type="eggNOG" id="ENOG502T7YR">
    <property type="taxonomic scope" value="Eukaryota"/>
</dbReference>
<dbReference type="KEGG" id="mde:101894107"/>
<dbReference type="EnsemblMetazoa" id="MDOA007882-RB">
    <property type="protein sequence ID" value="MDOA007882-PB"/>
    <property type="gene ID" value="MDOA007882"/>
</dbReference>
<proteinExistence type="predicted"/>